<dbReference type="EMBL" id="KN847493">
    <property type="protein sequence ID" value="KIW18420.1"/>
    <property type="molecule type" value="Genomic_DNA"/>
</dbReference>
<dbReference type="Proteomes" id="UP000053328">
    <property type="component" value="Unassembled WGS sequence"/>
</dbReference>
<organism evidence="2 3">
    <name type="scientific">Exophiala spinifera</name>
    <dbReference type="NCBI Taxonomy" id="91928"/>
    <lineage>
        <taxon>Eukaryota</taxon>
        <taxon>Fungi</taxon>
        <taxon>Dikarya</taxon>
        <taxon>Ascomycota</taxon>
        <taxon>Pezizomycotina</taxon>
        <taxon>Eurotiomycetes</taxon>
        <taxon>Chaetothyriomycetidae</taxon>
        <taxon>Chaetothyriales</taxon>
        <taxon>Herpotrichiellaceae</taxon>
        <taxon>Exophiala</taxon>
    </lineage>
</organism>
<dbReference type="Pfam" id="PF01261">
    <property type="entry name" value="AP_endonuc_2"/>
    <property type="match status" value="1"/>
</dbReference>
<dbReference type="GeneID" id="27329791"/>
<dbReference type="HOGENOM" id="CLU_035063_0_0_1"/>
<dbReference type="InterPro" id="IPR050312">
    <property type="entry name" value="IolE/XylAMocC-like"/>
</dbReference>
<feature type="domain" description="Xylose isomerase-like TIM barrel" evidence="1">
    <location>
        <begin position="30"/>
        <end position="334"/>
    </location>
</feature>
<reference evidence="2 3" key="1">
    <citation type="submission" date="2015-01" db="EMBL/GenBank/DDBJ databases">
        <title>The Genome Sequence of Exophiala spinifera CBS89968.</title>
        <authorList>
            <consortium name="The Broad Institute Genomics Platform"/>
            <person name="Cuomo C."/>
            <person name="de Hoog S."/>
            <person name="Gorbushina A."/>
            <person name="Stielow B."/>
            <person name="Teixiera M."/>
            <person name="Abouelleil A."/>
            <person name="Chapman S.B."/>
            <person name="Priest M."/>
            <person name="Young S.K."/>
            <person name="Wortman J."/>
            <person name="Nusbaum C."/>
            <person name="Birren B."/>
        </authorList>
    </citation>
    <scope>NUCLEOTIDE SEQUENCE [LARGE SCALE GENOMIC DNA]</scope>
    <source>
        <strain evidence="2 3">CBS 89968</strain>
    </source>
</reference>
<name>A0A0D2BIK9_9EURO</name>
<dbReference type="PANTHER" id="PTHR12110:SF21">
    <property type="entry name" value="XYLOSE ISOMERASE-LIKE TIM BARREL DOMAIN-CONTAINING PROTEIN"/>
    <property type="match status" value="1"/>
</dbReference>
<protein>
    <recommendedName>
        <fullName evidence="1">Xylose isomerase-like TIM barrel domain-containing protein</fullName>
    </recommendedName>
</protein>
<dbReference type="Gene3D" id="3.20.20.150">
    <property type="entry name" value="Divalent-metal-dependent TIM barrel enzymes"/>
    <property type="match status" value="1"/>
</dbReference>
<evidence type="ECO:0000313" key="2">
    <source>
        <dbReference type="EMBL" id="KIW18420.1"/>
    </source>
</evidence>
<sequence length="350" mass="39283">MASNRVRIAVATNSLGKSAAGHDIQSKLLAAHSHGFDGVELAWECLEAHASSTLFSEESVRERRLCLAAEDIQRTASTLSLEIIALNPFGFYDGLTQEQDIQSRLYEAELWLQICDILNAPILQMCSCIYPLQKPLTPDKHHIASNIRRLGMLAQKYNKVVAYEATAWGIHVDTWQQTRDIVSLVNLPNVRLCIDTFHIAAREAGDPFNATAPIRIDGLRNLRQSLAEMRRTIKPDDIGYFQLSDATVADPNQRGYPRPDLNQPPYMTQSRNCRIFPCEPQHGGVLPVVEVAKAVFALGYRGWVSMEVFHVDMWRKDSSVPEEWARRGMASWRKVAQKCGLESPATNAKL</sequence>
<dbReference type="STRING" id="91928.A0A0D2BIK9"/>
<dbReference type="AlphaFoldDB" id="A0A0D2BIK9"/>
<dbReference type="OrthoDB" id="5360893at2759"/>
<dbReference type="InterPro" id="IPR013022">
    <property type="entry name" value="Xyl_isomerase-like_TIM-brl"/>
</dbReference>
<proteinExistence type="predicted"/>
<dbReference type="VEuPathDB" id="FungiDB:PV08_02708"/>
<dbReference type="SUPFAM" id="SSF51658">
    <property type="entry name" value="Xylose isomerase-like"/>
    <property type="match status" value="1"/>
</dbReference>
<evidence type="ECO:0000313" key="3">
    <source>
        <dbReference type="Proteomes" id="UP000053328"/>
    </source>
</evidence>
<keyword evidence="3" id="KW-1185">Reference proteome</keyword>
<accession>A0A0D2BIK9</accession>
<evidence type="ECO:0000259" key="1">
    <source>
        <dbReference type="Pfam" id="PF01261"/>
    </source>
</evidence>
<dbReference type="InterPro" id="IPR036237">
    <property type="entry name" value="Xyl_isomerase-like_sf"/>
</dbReference>
<gene>
    <name evidence="2" type="ORF">PV08_02708</name>
</gene>
<dbReference type="PANTHER" id="PTHR12110">
    <property type="entry name" value="HYDROXYPYRUVATE ISOMERASE"/>
    <property type="match status" value="1"/>
</dbReference>
<dbReference type="RefSeq" id="XP_016238636.1">
    <property type="nucleotide sequence ID" value="XM_016377066.1"/>
</dbReference>